<feature type="region of interest" description="Disordered" evidence="3">
    <location>
        <begin position="1"/>
        <end position="39"/>
    </location>
</feature>
<gene>
    <name evidence="6" type="primary">MKLN1</name>
    <name evidence="6" type="ORF">BG006_008943</name>
</gene>
<keyword evidence="1" id="KW-0880">Kelch repeat</keyword>
<dbReference type="Proteomes" id="UP000696485">
    <property type="component" value="Unassembled WGS sequence"/>
</dbReference>
<dbReference type="InterPro" id="IPR010565">
    <property type="entry name" value="Muskelin_N"/>
</dbReference>
<dbReference type="PROSITE" id="PS50896">
    <property type="entry name" value="LISH"/>
    <property type="match status" value="1"/>
</dbReference>
<feature type="compositionally biased region" description="Low complexity" evidence="3">
    <location>
        <begin position="1010"/>
        <end position="1029"/>
    </location>
</feature>
<feature type="region of interest" description="Disordered" evidence="3">
    <location>
        <begin position="922"/>
        <end position="945"/>
    </location>
</feature>
<dbReference type="InterPro" id="IPR006594">
    <property type="entry name" value="LisH"/>
</dbReference>
<feature type="compositionally biased region" description="Low complexity" evidence="3">
    <location>
        <begin position="773"/>
        <end position="788"/>
    </location>
</feature>
<keyword evidence="7" id="KW-1185">Reference proteome</keyword>
<dbReference type="InterPro" id="IPR015915">
    <property type="entry name" value="Kelch-typ_b-propeller"/>
</dbReference>
<accession>A0A9P5VJS6</accession>
<evidence type="ECO:0000256" key="1">
    <source>
        <dbReference type="ARBA" id="ARBA00022441"/>
    </source>
</evidence>
<evidence type="ECO:0000259" key="5">
    <source>
        <dbReference type="Pfam" id="PF24981"/>
    </source>
</evidence>
<feature type="compositionally biased region" description="Low complexity" evidence="3">
    <location>
        <begin position="736"/>
        <end position="760"/>
    </location>
</feature>
<comment type="caution">
    <text evidence="6">The sequence shown here is derived from an EMBL/GenBank/DDBJ whole genome shotgun (WGS) entry which is preliminary data.</text>
</comment>
<feature type="domain" description="Muskelin N-terminal" evidence="4">
    <location>
        <begin position="66"/>
        <end position="259"/>
    </location>
</feature>
<sequence>MMLHPGSQPRHPSSLASDQDSEGNSRHQHGHHSLRPSLDSCSPASIAAANKKQGDYLTALAIMRPRVLDYDVHSCSSYSALYLPENIKVNNPQDQSSRWSSGSNNQMQYIMIKLKTMAVAHTITFGKYHKLHVCNLKEFKVFGGLTSSNMTELLHTGLRNDHEPETFLLKHKTNSIVFPCQYIKIVPLMAWGPNFNFSVWHVEVKGIPDAVLVQETYFQYINFRETESVRLCLKHFRQRKLLDAFKALQERTNIQLEDPLLTRLHRELVVKGNFRRAEELMAEAADRGLFDEYIRAYDYKPIWKRLRSNSHRSGLHHHHHSHQSNIIEDSPRHRGGHQMCIDTKGGYVYLMGGWDGARDLADFWAYHIPSQKWILISADTAHPQHRALFLLGKYVDPVNRNMVDLSSDFWRFDLDPKSPPHGTWTMICANTAVMNGPELIYDHQMCLDPLSQTLYVFGGRVVQLDNDIQHYSGLYSYHIPTNFWKLLRADGHPPPKQDGTTILRSRIGHSMLYDEMMRGLVIFAGQMNKDYLSDFYVYDIAADRVIEVCKDYNKQGGPEAGFTQRATISSRGREVYVLSGLVKDRALGAEKVKNSFWVFRLPGQDQMDAIRDVQHALQNARSTGSIGSLKSIMNHGRSLSEQYDQEGGDGPSRSSSSRPSTSRRKIHNDKNSGQTGTRPRRGSARPGSSSESFPAASNPASVDGASRNVRTQNAMDNVRRPNMRGVRPEGSEAAGSTSRPGASSSSSIKSSTSNSLPVSSVEPNRPTSAREQAPSPATTSSESPSNEPMSLAYVLSDQGSWQKIFQNSNPELGEPSEPEPVPRYAHQLVYDDVNEVQYLFGGNPGEHGNSSKRLDDFWELRLYRPKPDQIVRKAKYLLRTQQFKELCQRPETSVLTSTTPASPTLTGQATQVVSEKAIAQHRANRRAASTGSERTRSQGSQSLGGLIERGTPAHHEQSMRALKFLQIELSCVVDQTNKVESEDFKALIRGLLVGAFSSTTGISSATSVLGKGSSSFTGSRGSHSSDSLGNPQKTTVILAPSPIASPALSNARMLMSSSSSLSSFSANGGNGPLGLRAFLASPSGHQLSIPIFDDRRGDDEEDNDDVDVNDDQNRLAPGNVQDNGALGRREDEDSPMMDSSMVSRRPVRGTRGISGRRVTAVASSRVVTSSVDLGDLEGLDNNGDRVKPASSEDSEKGDGMDDQVMVDSEHREGYEDEEETQTEDDDEDDEEETYANEEEEQVMKAFYRDRTILYEKLLEFFAEDVKQPKGDLADLVKVG</sequence>
<feature type="region of interest" description="Disordered" evidence="3">
    <location>
        <begin position="1007"/>
        <end position="1032"/>
    </location>
</feature>
<evidence type="ECO:0000259" key="4">
    <source>
        <dbReference type="Pfam" id="PF06588"/>
    </source>
</evidence>
<feature type="compositionally biased region" description="Acidic residues" evidence="3">
    <location>
        <begin position="1099"/>
        <end position="1110"/>
    </location>
</feature>
<dbReference type="AlphaFoldDB" id="A0A9P5VJS6"/>
<evidence type="ECO:0000313" key="7">
    <source>
        <dbReference type="Proteomes" id="UP000696485"/>
    </source>
</evidence>
<feature type="compositionally biased region" description="Polar residues" evidence="3">
    <location>
        <begin position="761"/>
        <end position="770"/>
    </location>
</feature>
<dbReference type="PANTHER" id="PTHR15526:SF5">
    <property type="entry name" value="MUSKELIN"/>
    <property type="match status" value="1"/>
</dbReference>
<feature type="compositionally biased region" description="Acidic residues" evidence="3">
    <location>
        <begin position="1214"/>
        <end position="1240"/>
    </location>
</feature>
<feature type="region of interest" description="Disordered" evidence="3">
    <location>
        <begin position="314"/>
        <end position="333"/>
    </location>
</feature>
<feature type="compositionally biased region" description="Low complexity" evidence="3">
    <location>
        <begin position="651"/>
        <end position="660"/>
    </location>
</feature>
<dbReference type="GO" id="GO:0005737">
    <property type="term" value="C:cytoplasm"/>
    <property type="evidence" value="ECO:0007669"/>
    <property type="project" value="TreeGrafter"/>
</dbReference>
<evidence type="ECO:0000313" key="6">
    <source>
        <dbReference type="EMBL" id="KAF9327787.1"/>
    </source>
</evidence>
<feature type="compositionally biased region" description="Low complexity" evidence="3">
    <location>
        <begin position="1156"/>
        <end position="1171"/>
    </location>
</feature>
<dbReference type="InterPro" id="IPR008979">
    <property type="entry name" value="Galactose-bd-like_sf"/>
</dbReference>
<dbReference type="SUPFAM" id="SSF117281">
    <property type="entry name" value="Kelch motif"/>
    <property type="match status" value="1"/>
</dbReference>
<feature type="domain" description="Attractin/MKLN-like beta-propeller" evidence="5">
    <location>
        <begin position="323"/>
        <end position="580"/>
    </location>
</feature>
<feature type="region of interest" description="Disordered" evidence="3">
    <location>
        <begin position="1088"/>
        <end position="1242"/>
    </location>
</feature>
<proteinExistence type="predicted"/>
<protein>
    <submittedName>
        <fullName evidence="6">Muskelin 1, intracellular mediator containing kelch motif</fullName>
    </submittedName>
</protein>
<keyword evidence="2" id="KW-0677">Repeat</keyword>
<organism evidence="6 7">
    <name type="scientific">Podila minutissima</name>
    <dbReference type="NCBI Taxonomy" id="64525"/>
    <lineage>
        <taxon>Eukaryota</taxon>
        <taxon>Fungi</taxon>
        <taxon>Fungi incertae sedis</taxon>
        <taxon>Mucoromycota</taxon>
        <taxon>Mortierellomycotina</taxon>
        <taxon>Mortierellomycetes</taxon>
        <taxon>Mortierellales</taxon>
        <taxon>Mortierellaceae</taxon>
        <taxon>Podila</taxon>
    </lineage>
</organism>
<dbReference type="Pfam" id="PF24981">
    <property type="entry name" value="Beta-prop_ATRN-LZTR1"/>
    <property type="match status" value="1"/>
</dbReference>
<dbReference type="SUPFAM" id="SSF49785">
    <property type="entry name" value="Galactose-binding domain-like"/>
    <property type="match status" value="1"/>
</dbReference>
<dbReference type="Pfam" id="PF06588">
    <property type="entry name" value="Muskelin_N"/>
    <property type="match status" value="1"/>
</dbReference>
<dbReference type="InterPro" id="IPR056737">
    <property type="entry name" value="Beta-prop_ATRN-MKLN-like"/>
</dbReference>
<reference evidence="6" key="1">
    <citation type="journal article" date="2020" name="Fungal Divers.">
        <title>Resolving the Mortierellaceae phylogeny through synthesis of multi-gene phylogenetics and phylogenomics.</title>
        <authorList>
            <person name="Vandepol N."/>
            <person name="Liber J."/>
            <person name="Desiro A."/>
            <person name="Na H."/>
            <person name="Kennedy M."/>
            <person name="Barry K."/>
            <person name="Grigoriev I.V."/>
            <person name="Miller A.N."/>
            <person name="O'Donnell K."/>
            <person name="Stajich J.E."/>
            <person name="Bonito G."/>
        </authorList>
    </citation>
    <scope>NUCLEOTIDE SEQUENCE</scope>
    <source>
        <strain evidence="6">NVP1</strain>
    </source>
</reference>
<dbReference type="InterPro" id="IPR052456">
    <property type="entry name" value="CTLH_complex_component"/>
</dbReference>
<dbReference type="Gene3D" id="2.120.10.80">
    <property type="entry name" value="Kelch-type beta propeller"/>
    <property type="match status" value="1"/>
</dbReference>
<dbReference type="PANTHER" id="PTHR15526">
    <property type="entry name" value="MUSKELIN"/>
    <property type="match status" value="1"/>
</dbReference>
<evidence type="ECO:0000256" key="3">
    <source>
        <dbReference type="SAM" id="MobiDB-lite"/>
    </source>
</evidence>
<dbReference type="Gene3D" id="2.60.120.260">
    <property type="entry name" value="Galactose-binding domain-like"/>
    <property type="match status" value="1"/>
</dbReference>
<name>A0A9P5VJS6_9FUNG</name>
<evidence type="ECO:0000256" key="2">
    <source>
        <dbReference type="ARBA" id="ARBA00022737"/>
    </source>
</evidence>
<feature type="region of interest" description="Disordered" evidence="3">
    <location>
        <begin position="640"/>
        <end position="788"/>
    </location>
</feature>
<dbReference type="EMBL" id="JAAAUY010000628">
    <property type="protein sequence ID" value="KAF9327787.1"/>
    <property type="molecule type" value="Genomic_DNA"/>
</dbReference>
<feature type="compositionally biased region" description="Polar residues" evidence="3">
    <location>
        <begin position="927"/>
        <end position="943"/>
    </location>
</feature>